<evidence type="ECO:0000259" key="2">
    <source>
        <dbReference type="Pfam" id="PF13592"/>
    </source>
</evidence>
<reference evidence="3 4" key="1">
    <citation type="journal article" date="2012" name="Front. Microbiol.">
        <title>Draft Genome Sequence of the Virulent Strain 01-B526 of the Fish Pathogen Aeromonas salmonicida.</title>
        <authorList>
            <person name="Charette S.J."/>
            <person name="Brochu F."/>
            <person name="Boyle B."/>
            <person name="Filion G."/>
            <person name="Tanaka K.H."/>
            <person name="Derome N."/>
        </authorList>
    </citation>
    <scope>NUCLEOTIDE SEQUENCE [LARGE SCALE GENOMIC DNA]</scope>
    <source>
        <strain evidence="3 4">P11</strain>
    </source>
</reference>
<dbReference type="RefSeq" id="WP_083985807.1">
    <property type="nucleotide sequence ID" value="NZ_LROS01000077.1"/>
</dbReference>
<name>A0A1A6AIN8_9CLOT</name>
<evidence type="ECO:0000259" key="1">
    <source>
        <dbReference type="Pfam" id="PF13358"/>
    </source>
</evidence>
<dbReference type="InterPro" id="IPR036397">
    <property type="entry name" value="RNaseH_sf"/>
</dbReference>
<feature type="domain" description="Winged helix-turn helix" evidence="2">
    <location>
        <begin position="119"/>
        <end position="174"/>
    </location>
</feature>
<evidence type="ECO:0000313" key="3">
    <source>
        <dbReference type="EMBL" id="OBR89898.1"/>
    </source>
</evidence>
<sequence>MIGFLTNNLTYAEYTLHGYKLEDLIELQNKIKSSYTRIAIQAIAMRYRGFSNDEIIKSTGLSKVSIVSHVKRWNLLGLQSVEEHRGGKTPPKLSLDIVDDLIYVILNKTPNDFEFIGHTWTLGLLVEYIKMNYAIDVCDVTIWSMLRANNLSYKRAQAMPTKANKYEQEAFKKTLEVLDTLESSSDTVVYALDETDIRVELYNRSSWSPVEEPPILEKNASHKGINVIGSTCILNNFHCVNDVYPSNKSITSEEVRSHLEYLMKINPGKKVVVFLDNAKNHTSFLIQSFYQKVKEKLKLIYLPRYSPYMNPQENIWNYLKARLFKPSSRTCIEELTFDVSVIFDELNYNSDKLNSLAYARNFLV</sequence>
<dbReference type="GO" id="GO:0003676">
    <property type="term" value="F:nucleic acid binding"/>
    <property type="evidence" value="ECO:0007669"/>
    <property type="project" value="InterPro"/>
</dbReference>
<keyword evidence="4" id="KW-1185">Reference proteome</keyword>
<accession>A0A1A6AIN8</accession>
<comment type="caution">
    <text evidence="3">The sequence shown here is derived from an EMBL/GenBank/DDBJ whole genome shotgun (WGS) entry which is preliminary data.</text>
</comment>
<dbReference type="Pfam" id="PF13592">
    <property type="entry name" value="HTH_33"/>
    <property type="match status" value="1"/>
</dbReference>
<organism evidence="3 4">
    <name type="scientific">Clostridium ragsdalei P11</name>
    <dbReference type="NCBI Taxonomy" id="1353534"/>
    <lineage>
        <taxon>Bacteria</taxon>
        <taxon>Bacillati</taxon>
        <taxon>Bacillota</taxon>
        <taxon>Clostridia</taxon>
        <taxon>Eubacteriales</taxon>
        <taxon>Clostridiaceae</taxon>
        <taxon>Clostridium</taxon>
    </lineage>
</organism>
<evidence type="ECO:0008006" key="5">
    <source>
        <dbReference type="Google" id="ProtNLM"/>
    </source>
</evidence>
<protein>
    <recommendedName>
        <fullName evidence="5">Tc1-like transposase DDE domain-containing protein</fullName>
    </recommendedName>
</protein>
<dbReference type="PATRIC" id="fig|1353534.3.peg.3948"/>
<gene>
    <name evidence="3" type="ORF">CLRAG_38750</name>
</gene>
<dbReference type="NCBIfam" id="NF033545">
    <property type="entry name" value="transpos_IS630"/>
    <property type="match status" value="1"/>
</dbReference>
<dbReference type="Gene3D" id="3.30.420.10">
    <property type="entry name" value="Ribonuclease H-like superfamily/Ribonuclease H"/>
    <property type="match status" value="1"/>
</dbReference>
<dbReference type="InterPro" id="IPR038717">
    <property type="entry name" value="Tc1-like_DDE_dom"/>
</dbReference>
<dbReference type="Pfam" id="PF13358">
    <property type="entry name" value="DDE_3"/>
    <property type="match status" value="1"/>
</dbReference>
<feature type="domain" description="Tc1-like transposase DDE" evidence="1">
    <location>
        <begin position="189"/>
        <end position="335"/>
    </location>
</feature>
<dbReference type="InterPro" id="IPR025959">
    <property type="entry name" value="Winged_HTH_dom"/>
</dbReference>
<dbReference type="InterPro" id="IPR047655">
    <property type="entry name" value="Transpos_IS630-like"/>
</dbReference>
<proteinExistence type="predicted"/>
<dbReference type="AlphaFoldDB" id="A0A1A6AIN8"/>
<dbReference type="Proteomes" id="UP000093954">
    <property type="component" value="Unassembled WGS sequence"/>
</dbReference>
<dbReference type="EMBL" id="LROS01000077">
    <property type="protein sequence ID" value="OBR89898.1"/>
    <property type="molecule type" value="Genomic_DNA"/>
</dbReference>
<evidence type="ECO:0000313" key="4">
    <source>
        <dbReference type="Proteomes" id="UP000093954"/>
    </source>
</evidence>